<organism evidence="2 3">
    <name type="scientific">Actinomyces respiraculi</name>
    <dbReference type="NCBI Taxonomy" id="2744574"/>
    <lineage>
        <taxon>Bacteria</taxon>
        <taxon>Bacillati</taxon>
        <taxon>Actinomycetota</taxon>
        <taxon>Actinomycetes</taxon>
        <taxon>Actinomycetales</taxon>
        <taxon>Actinomycetaceae</taxon>
        <taxon>Actinomyces</taxon>
    </lineage>
</organism>
<dbReference type="Proteomes" id="UP000594637">
    <property type="component" value="Chromosome"/>
</dbReference>
<dbReference type="KEGG" id="arep:ID810_08815"/>
<dbReference type="SUPFAM" id="SSF51658">
    <property type="entry name" value="Xylose isomerase-like"/>
    <property type="match status" value="1"/>
</dbReference>
<name>A0A7T0LJK0_9ACTO</name>
<dbReference type="Gene3D" id="3.20.20.150">
    <property type="entry name" value="Divalent-metal-dependent TIM barrel enzymes"/>
    <property type="match status" value="1"/>
</dbReference>
<gene>
    <name evidence="2" type="ORF">ID810_08815</name>
</gene>
<evidence type="ECO:0000313" key="2">
    <source>
        <dbReference type="EMBL" id="QPL04847.1"/>
    </source>
</evidence>
<proteinExistence type="predicted"/>
<accession>A0A7T0LJK0</accession>
<keyword evidence="2" id="KW-0413">Isomerase</keyword>
<feature type="domain" description="Xylose isomerase-like TIM barrel" evidence="1">
    <location>
        <begin position="51"/>
        <end position="265"/>
    </location>
</feature>
<dbReference type="AlphaFoldDB" id="A0A7T0LJK0"/>
<reference evidence="2 3" key="1">
    <citation type="submission" date="2020-11" db="EMBL/GenBank/DDBJ databases">
        <title>Actinomyces sp. ZJ750.</title>
        <authorList>
            <person name="Zhou J."/>
        </authorList>
    </citation>
    <scope>NUCLEOTIDE SEQUENCE [LARGE SCALE GENOMIC DNA]</scope>
    <source>
        <strain evidence="2 3">ZJ750</strain>
    </source>
</reference>
<keyword evidence="3" id="KW-1185">Reference proteome</keyword>
<dbReference type="InterPro" id="IPR036237">
    <property type="entry name" value="Xyl_isomerase-like_sf"/>
</dbReference>
<dbReference type="Pfam" id="PF01261">
    <property type="entry name" value="AP_endonuc_2"/>
    <property type="match status" value="1"/>
</dbReference>
<dbReference type="GO" id="GO:0016853">
    <property type="term" value="F:isomerase activity"/>
    <property type="evidence" value="ECO:0007669"/>
    <property type="project" value="UniProtKB-KW"/>
</dbReference>
<dbReference type="InterPro" id="IPR050312">
    <property type="entry name" value="IolE/XylAMocC-like"/>
</dbReference>
<evidence type="ECO:0000259" key="1">
    <source>
        <dbReference type="Pfam" id="PF01261"/>
    </source>
</evidence>
<dbReference type="PANTHER" id="PTHR12110">
    <property type="entry name" value="HYDROXYPYRUVATE ISOMERASE"/>
    <property type="match status" value="1"/>
</dbReference>
<protein>
    <submittedName>
        <fullName evidence="2">Sugar phosphate isomerase/epimerase</fullName>
    </submittedName>
</protein>
<dbReference type="InterPro" id="IPR013022">
    <property type="entry name" value="Xyl_isomerase-like_TIM-brl"/>
</dbReference>
<dbReference type="RefSeq" id="WP_166855814.1">
    <property type="nucleotide sequence ID" value="NZ_CP063989.1"/>
</dbReference>
<evidence type="ECO:0000313" key="3">
    <source>
        <dbReference type="Proteomes" id="UP000594637"/>
    </source>
</evidence>
<dbReference type="EMBL" id="CP063989">
    <property type="protein sequence ID" value="QPL04847.1"/>
    <property type="molecule type" value="Genomic_DNA"/>
</dbReference>
<sequence>MKDSLHDYMKVGIVHFMAYPFALGGEGEIATSVAGIVEDEFFDEIEITRINDQAERDAVKGLLTSSGIAVGFGAQPYILKGKLNLNSLDEAERTTAIDTLKSAIDQAYEVGATKLGFLSGPKPPAQDRQKALELLADSIIQLGHYAKSKGDLVLSLETFDDSTDKKALIGTNRLACELALEVRKAIPDFGLMVDLSHLPMQGETIRQALSATEEFINHAHIGNCVIRDPADPAYGDLHPHFGHPKGENHVPQVREFLRGLLDIGYLREDADERNVVAFEVQPLGDQRSAVIIAEAKRVLREAWRTL</sequence>